<dbReference type="InterPro" id="IPR002125">
    <property type="entry name" value="CMP_dCMP_dom"/>
</dbReference>
<dbReference type="SUPFAM" id="SSF53927">
    <property type="entry name" value="Cytidine deaminase-like"/>
    <property type="match status" value="1"/>
</dbReference>
<evidence type="ECO:0000313" key="6">
    <source>
        <dbReference type="Proteomes" id="UP001209570"/>
    </source>
</evidence>
<comment type="caution">
    <text evidence="5">The sequence shown here is derived from an EMBL/GenBank/DDBJ whole genome shotgun (WGS) entry which is preliminary data.</text>
</comment>
<dbReference type="Pfam" id="PF00383">
    <property type="entry name" value="dCMP_cyt_deam_1"/>
    <property type="match status" value="1"/>
</dbReference>
<evidence type="ECO:0000259" key="4">
    <source>
        <dbReference type="PROSITE" id="PS51747"/>
    </source>
</evidence>
<feature type="domain" description="CMP/dCMP-type deaminase" evidence="4">
    <location>
        <begin position="155"/>
        <end position="320"/>
    </location>
</feature>
<dbReference type="PANTHER" id="PTHR11079:SF156">
    <property type="entry name" value="INACTIVE TRNA-SPECIFIC ADENOSINE DEAMINASE-LIKE PROTEIN 3-RELATED"/>
    <property type="match status" value="1"/>
</dbReference>
<gene>
    <name evidence="5" type="ORF">P43SY_007939</name>
</gene>
<dbReference type="Proteomes" id="UP001209570">
    <property type="component" value="Unassembled WGS sequence"/>
</dbReference>
<evidence type="ECO:0000256" key="3">
    <source>
        <dbReference type="SAM" id="MobiDB-lite"/>
    </source>
</evidence>
<dbReference type="PANTHER" id="PTHR11079">
    <property type="entry name" value="CYTOSINE DEAMINASE FAMILY MEMBER"/>
    <property type="match status" value="1"/>
</dbReference>
<evidence type="ECO:0000256" key="2">
    <source>
        <dbReference type="ARBA" id="ARBA00038160"/>
    </source>
</evidence>
<reference evidence="5" key="1">
    <citation type="submission" date="2021-12" db="EMBL/GenBank/DDBJ databases">
        <title>Prjna785345.</title>
        <authorList>
            <person name="Rujirawat T."/>
            <person name="Krajaejun T."/>
        </authorList>
    </citation>
    <scope>NUCLEOTIDE SEQUENCE</scope>
    <source>
        <strain evidence="5">Pi057C3</strain>
    </source>
</reference>
<organism evidence="5 6">
    <name type="scientific">Pythium insidiosum</name>
    <name type="common">Pythiosis disease agent</name>
    <dbReference type="NCBI Taxonomy" id="114742"/>
    <lineage>
        <taxon>Eukaryota</taxon>
        <taxon>Sar</taxon>
        <taxon>Stramenopiles</taxon>
        <taxon>Oomycota</taxon>
        <taxon>Peronosporomycetes</taxon>
        <taxon>Pythiales</taxon>
        <taxon>Pythiaceae</taxon>
        <taxon>Pythium</taxon>
    </lineage>
</organism>
<dbReference type="GO" id="GO:0005634">
    <property type="term" value="C:nucleus"/>
    <property type="evidence" value="ECO:0007669"/>
    <property type="project" value="TreeGrafter"/>
</dbReference>
<dbReference type="AlphaFoldDB" id="A0AAD5MEN5"/>
<proteinExistence type="inferred from homology"/>
<evidence type="ECO:0000313" key="5">
    <source>
        <dbReference type="EMBL" id="KAJ0404857.1"/>
    </source>
</evidence>
<sequence>MTKSSVAGVVEIVALADDHAEPDDAQQRFLALSFPAKHGAAAIKHLTATCGSLADLGFPHLKRMKRDSAAPQRLLALVLPLPDGADESDTDILSEDARASLVTQFEGHLGVVDVLKRGPKTREAWEAHTKEWPLIFHASVAAEQQDEVITEEESMTMKDLARLAKELAAREPENRADSCCALGCLVVDPAAPLECRVVADSEQQQSSNEVFRPIFHAVMKALDGVARRDRERESAKHPRREGECEAARGTSRPGRGEESYLCTGYDVYLDTEPCAMCAMALVHSRARRVVFATLNASNGALASAHRLHTIKSLNHRYRVFHAQLCSQDEEKS</sequence>
<dbReference type="GO" id="GO:0052717">
    <property type="term" value="F:tRNA-specific adenosine-34 deaminase activity"/>
    <property type="evidence" value="ECO:0007669"/>
    <property type="project" value="TreeGrafter"/>
</dbReference>
<name>A0AAD5MEN5_PYTIN</name>
<keyword evidence="6" id="KW-1185">Reference proteome</keyword>
<feature type="compositionally biased region" description="Basic and acidic residues" evidence="3">
    <location>
        <begin position="226"/>
        <end position="246"/>
    </location>
</feature>
<comment type="similarity">
    <text evidence="2">Belongs to the cytidine and deoxycytidylate deaminase family. ADAT3 subfamily.</text>
</comment>
<feature type="region of interest" description="Disordered" evidence="3">
    <location>
        <begin position="226"/>
        <end position="256"/>
    </location>
</feature>
<accession>A0AAD5MEN5</accession>
<dbReference type="Gene3D" id="3.40.140.10">
    <property type="entry name" value="Cytidine Deaminase, domain 2"/>
    <property type="match status" value="1"/>
</dbReference>
<evidence type="ECO:0000256" key="1">
    <source>
        <dbReference type="ARBA" id="ARBA00022694"/>
    </source>
</evidence>
<protein>
    <recommendedName>
        <fullName evidence="4">CMP/dCMP-type deaminase domain-containing protein</fullName>
    </recommendedName>
</protein>
<dbReference type="GO" id="GO:0005737">
    <property type="term" value="C:cytoplasm"/>
    <property type="evidence" value="ECO:0007669"/>
    <property type="project" value="TreeGrafter"/>
</dbReference>
<dbReference type="PROSITE" id="PS51747">
    <property type="entry name" value="CYT_DCMP_DEAMINASES_2"/>
    <property type="match status" value="1"/>
</dbReference>
<dbReference type="InterPro" id="IPR016193">
    <property type="entry name" value="Cytidine_deaminase-like"/>
</dbReference>
<dbReference type="EMBL" id="JAKCXM010000055">
    <property type="protein sequence ID" value="KAJ0404857.1"/>
    <property type="molecule type" value="Genomic_DNA"/>
</dbReference>
<keyword evidence="1" id="KW-0819">tRNA processing</keyword>
<dbReference type="GO" id="GO:0008033">
    <property type="term" value="P:tRNA processing"/>
    <property type="evidence" value="ECO:0007669"/>
    <property type="project" value="UniProtKB-KW"/>
</dbReference>